<dbReference type="AlphaFoldDB" id="A0A6J7XTA0"/>
<proteinExistence type="predicted"/>
<dbReference type="EMBL" id="CAFBSG010000012">
    <property type="protein sequence ID" value="CAB5240574.1"/>
    <property type="molecule type" value="Genomic_DNA"/>
</dbReference>
<evidence type="ECO:0000313" key="1">
    <source>
        <dbReference type="EMBL" id="CAB5240574.1"/>
    </source>
</evidence>
<name>A0A6J7XTA0_9ZZZZ</name>
<sequence length="227" mass="23214">MNSLVAVFALILATLIPAQSFGAPISSPGKTAGNGPCVTSGSDNSQIQSTKNTMKTCYSVGETGPGGGIVIFYSQTAFAEPGAGCRSSCHYLEAAPTTGPAAWEFPAAPWSGITDTSSGATGSAIGTGYRNTTLMISQSGAGSTGAASLAKAYRGPNNKSDWFLPSKEELNLLYLNAAIVGGIGADYLWSSTESDGSTAWVQGFGDGVGGNFQKFTLWKSPPPVRAF</sequence>
<accession>A0A6J7XTA0</accession>
<reference evidence="1" key="1">
    <citation type="submission" date="2020-05" db="EMBL/GenBank/DDBJ databases">
        <authorList>
            <person name="Chiriac C."/>
            <person name="Salcher M."/>
            <person name="Ghai R."/>
            <person name="Kavagutti S V."/>
        </authorList>
    </citation>
    <scope>NUCLEOTIDE SEQUENCE</scope>
</reference>
<organism evidence="1">
    <name type="scientific">freshwater metagenome</name>
    <dbReference type="NCBI Taxonomy" id="449393"/>
    <lineage>
        <taxon>unclassified sequences</taxon>
        <taxon>metagenomes</taxon>
        <taxon>ecological metagenomes</taxon>
    </lineage>
</organism>
<protein>
    <submittedName>
        <fullName evidence="1">Unannotated protein</fullName>
    </submittedName>
</protein>
<gene>
    <name evidence="1" type="ORF">UFOPK3554_00929</name>
</gene>